<feature type="compositionally biased region" description="Pro residues" evidence="1">
    <location>
        <begin position="215"/>
        <end position="232"/>
    </location>
</feature>
<proteinExistence type="predicted"/>
<reference evidence="2" key="1">
    <citation type="submission" date="2023-11" db="EMBL/GenBank/DDBJ databases">
        <title>Genome assemblies of two species of porcelain crab, Petrolisthes cinctipes and Petrolisthes manimaculis (Anomura: Porcellanidae).</title>
        <authorList>
            <person name="Angst P."/>
        </authorList>
    </citation>
    <scope>NUCLEOTIDE SEQUENCE</scope>
    <source>
        <strain evidence="2">PB745_02</strain>
        <tissue evidence="2">Gill</tissue>
    </source>
</reference>
<feature type="region of interest" description="Disordered" evidence="1">
    <location>
        <begin position="166"/>
        <end position="253"/>
    </location>
</feature>
<feature type="compositionally biased region" description="Low complexity" evidence="1">
    <location>
        <begin position="190"/>
        <end position="202"/>
    </location>
</feature>
<dbReference type="AlphaFoldDB" id="A0AAE1NZI8"/>
<organism evidence="2 3">
    <name type="scientific">Petrolisthes manimaculis</name>
    <dbReference type="NCBI Taxonomy" id="1843537"/>
    <lineage>
        <taxon>Eukaryota</taxon>
        <taxon>Metazoa</taxon>
        <taxon>Ecdysozoa</taxon>
        <taxon>Arthropoda</taxon>
        <taxon>Crustacea</taxon>
        <taxon>Multicrustacea</taxon>
        <taxon>Malacostraca</taxon>
        <taxon>Eumalacostraca</taxon>
        <taxon>Eucarida</taxon>
        <taxon>Decapoda</taxon>
        <taxon>Pleocyemata</taxon>
        <taxon>Anomura</taxon>
        <taxon>Galatheoidea</taxon>
        <taxon>Porcellanidae</taxon>
        <taxon>Petrolisthes</taxon>
    </lineage>
</organism>
<evidence type="ECO:0000313" key="3">
    <source>
        <dbReference type="Proteomes" id="UP001292094"/>
    </source>
</evidence>
<keyword evidence="3" id="KW-1185">Reference proteome</keyword>
<accession>A0AAE1NZI8</accession>
<sequence>MVYPRGLSKNHTLKVLEEVSIPTDSELQSETYNDDEDSAPLVPPPIAPLSPSSLSAPLSCRGIPFVMSRSFLIRDLLWGRDRRDSPTQDSAQLGLDLTTRSSGAHVISAHIGQSGSLQTPRPGVTSLVPRPQHTSTTGQGVEASDGRESGCSGVWSESVGVGGVCEAGGHDTHHHQSHTQHLYSRRRESSAASHLSLLPSSRGFKESASWRTLPSAPPSPASPSSPTTPPTSPTTQPGHVRNPSPSAGVGRPALLPGLPRPLLGAAGAGYLRPEKPLRYGEVRRFLPVQGGGRQMYGAVPLVPPQHHHYIWAAQYSSLLSSLPLQVSYSSKRVRVRNHFLIPLNWPLHHSQVPQPVTNLFPFNYHAFPPPLSGQAAVKNLAMRKYPRNGPKSH</sequence>
<evidence type="ECO:0000313" key="2">
    <source>
        <dbReference type="EMBL" id="KAK4298276.1"/>
    </source>
</evidence>
<feature type="region of interest" description="Disordered" evidence="1">
    <location>
        <begin position="111"/>
        <end position="153"/>
    </location>
</feature>
<gene>
    <name evidence="2" type="ORF">Pmani_029369</name>
</gene>
<comment type="caution">
    <text evidence="2">The sequence shown here is derived from an EMBL/GenBank/DDBJ whole genome shotgun (WGS) entry which is preliminary data.</text>
</comment>
<dbReference type="EMBL" id="JAWZYT010003462">
    <property type="protein sequence ID" value="KAK4298276.1"/>
    <property type="molecule type" value="Genomic_DNA"/>
</dbReference>
<name>A0AAE1NZI8_9EUCA</name>
<protein>
    <submittedName>
        <fullName evidence="2">Uncharacterized protein</fullName>
    </submittedName>
</protein>
<feature type="region of interest" description="Disordered" evidence="1">
    <location>
        <begin position="24"/>
        <end position="46"/>
    </location>
</feature>
<evidence type="ECO:0000256" key="1">
    <source>
        <dbReference type="SAM" id="MobiDB-lite"/>
    </source>
</evidence>
<dbReference type="Proteomes" id="UP001292094">
    <property type="component" value="Unassembled WGS sequence"/>
</dbReference>